<dbReference type="InterPro" id="IPR016181">
    <property type="entry name" value="Acyl_CoA_acyltransferase"/>
</dbReference>
<accession>A0A261F0I0</accession>
<evidence type="ECO:0000259" key="2">
    <source>
        <dbReference type="PROSITE" id="PS51186"/>
    </source>
</evidence>
<feature type="region of interest" description="Disordered" evidence="1">
    <location>
        <begin position="1"/>
        <end position="20"/>
    </location>
</feature>
<name>A0A261F0I0_9BIFI</name>
<organism evidence="3 4">
    <name type="scientific">Pseudoscardovia radai</name>
    <dbReference type="NCBI Taxonomy" id="987066"/>
    <lineage>
        <taxon>Bacteria</taxon>
        <taxon>Bacillati</taxon>
        <taxon>Actinomycetota</taxon>
        <taxon>Actinomycetes</taxon>
        <taxon>Bifidobacteriales</taxon>
        <taxon>Bifidobacteriaceae</taxon>
        <taxon>Pseudoscardovia</taxon>
    </lineage>
</organism>
<dbReference type="EMBL" id="MWWR01000003">
    <property type="protein sequence ID" value="OZG52585.1"/>
    <property type="molecule type" value="Genomic_DNA"/>
</dbReference>
<dbReference type="SUPFAM" id="SSF55729">
    <property type="entry name" value="Acyl-CoA N-acyltransferases (Nat)"/>
    <property type="match status" value="1"/>
</dbReference>
<dbReference type="Gene3D" id="3.40.630.30">
    <property type="match status" value="1"/>
</dbReference>
<dbReference type="PROSITE" id="PS51186">
    <property type="entry name" value="GNAT"/>
    <property type="match status" value="1"/>
</dbReference>
<dbReference type="OrthoDB" id="6711752at2"/>
<dbReference type="Pfam" id="PF00583">
    <property type="entry name" value="Acetyltransf_1"/>
    <property type="match status" value="1"/>
</dbReference>
<evidence type="ECO:0000313" key="3">
    <source>
        <dbReference type="EMBL" id="OZG52585.1"/>
    </source>
</evidence>
<gene>
    <name evidence="3" type="ORF">PSRA_0317</name>
</gene>
<dbReference type="RefSeq" id="WP_094660117.1">
    <property type="nucleotide sequence ID" value="NZ_MWWR01000003.1"/>
</dbReference>
<dbReference type="GO" id="GO:0016747">
    <property type="term" value="F:acyltransferase activity, transferring groups other than amino-acyl groups"/>
    <property type="evidence" value="ECO:0007669"/>
    <property type="project" value="InterPro"/>
</dbReference>
<proteinExistence type="predicted"/>
<dbReference type="Proteomes" id="UP000216725">
    <property type="component" value="Unassembled WGS sequence"/>
</dbReference>
<protein>
    <submittedName>
        <fullName evidence="3">Acetyltransferase</fullName>
    </submittedName>
</protein>
<feature type="compositionally biased region" description="Polar residues" evidence="1">
    <location>
        <begin position="1"/>
        <end position="19"/>
    </location>
</feature>
<keyword evidence="4" id="KW-1185">Reference proteome</keyword>
<sequence>MVSSESQMTTGVSTAEQAETTIPTMTAPAQTAPSSPADRIAQTAHAARIVAPSGVHAAHVAASASAPHFRAIREDDIPAVARLDRETWFDRAYYPTDESFAYASHVDVLRYLPHTTYGRVALDADGSLLGLALGTVRGDAPALPGAARLRSDRRAQAGNVTGGERIVHDIDADIDVNHMLLESACRRVHGAFDAELQLFIVSPRARGRGIGGRLFSGFLDHLRSRGVSRYFLFTDSGCSYGFYDAHGLERVAETPRIPSFCSDELLDKYVYAGRA</sequence>
<reference evidence="3 4" key="1">
    <citation type="journal article" date="2017" name="BMC Genomics">
        <title>Comparative genomic and phylogenomic analyses of the Bifidobacteriaceae family.</title>
        <authorList>
            <person name="Lugli G.A."/>
            <person name="Milani C."/>
            <person name="Turroni F."/>
            <person name="Duranti S."/>
            <person name="Mancabelli L."/>
            <person name="Mangifesta M."/>
            <person name="Ferrario C."/>
            <person name="Modesto M."/>
            <person name="Mattarelli P."/>
            <person name="Jiri K."/>
            <person name="van Sinderen D."/>
            <person name="Ventura M."/>
        </authorList>
    </citation>
    <scope>NUCLEOTIDE SEQUENCE [LARGE SCALE GENOMIC DNA]</scope>
    <source>
        <strain evidence="3 4">DSM 24742</strain>
    </source>
</reference>
<dbReference type="AlphaFoldDB" id="A0A261F0I0"/>
<keyword evidence="3" id="KW-0808">Transferase</keyword>
<feature type="domain" description="N-acetyltransferase" evidence="2">
    <location>
        <begin position="67"/>
        <end position="271"/>
    </location>
</feature>
<evidence type="ECO:0000256" key="1">
    <source>
        <dbReference type="SAM" id="MobiDB-lite"/>
    </source>
</evidence>
<comment type="caution">
    <text evidence="3">The sequence shown here is derived from an EMBL/GenBank/DDBJ whole genome shotgun (WGS) entry which is preliminary data.</text>
</comment>
<dbReference type="InterPro" id="IPR000182">
    <property type="entry name" value="GNAT_dom"/>
</dbReference>
<evidence type="ECO:0000313" key="4">
    <source>
        <dbReference type="Proteomes" id="UP000216725"/>
    </source>
</evidence>